<reference evidence="1 2" key="1">
    <citation type="journal article" date="2022" name="DNA Res.">
        <title>Chromosomal-level genome assembly of the orchid tree Bauhinia variegata (Leguminosae; Cercidoideae) supports the allotetraploid origin hypothesis of Bauhinia.</title>
        <authorList>
            <person name="Zhong Y."/>
            <person name="Chen Y."/>
            <person name="Zheng D."/>
            <person name="Pang J."/>
            <person name="Liu Y."/>
            <person name="Luo S."/>
            <person name="Meng S."/>
            <person name="Qian L."/>
            <person name="Wei D."/>
            <person name="Dai S."/>
            <person name="Zhou R."/>
        </authorList>
    </citation>
    <scope>NUCLEOTIDE SEQUENCE [LARGE SCALE GENOMIC DNA]</scope>
    <source>
        <strain evidence="1">BV-YZ2020</strain>
    </source>
</reference>
<proteinExistence type="predicted"/>
<sequence>MAFYTGNHEAGIAYQLQEELRWYQRVENMLPRNLVIHRNDDNLTAQELFLKEHESMLIEARNWIKDTAQSCSTVAVLVAAVVYAAAYSTPGGTDDRGLPKFLGSSNFLFFTLTDVVALGSSLASVVMFLSILTSSFQIKDFYKSLLRKLSLGFAFLSLSLISTMLAFSATVVITMKLEKTNWALILIYCCCVVSYCGVYIIWKALL</sequence>
<gene>
    <name evidence="1" type="ORF">L6164_002884</name>
</gene>
<protein>
    <submittedName>
        <fullName evidence="1">Uncharacterized protein</fullName>
    </submittedName>
</protein>
<name>A0ACB9PYQ4_BAUVA</name>
<accession>A0ACB9PYQ4</accession>
<dbReference type="EMBL" id="CM039427">
    <property type="protein sequence ID" value="KAI4353969.1"/>
    <property type="molecule type" value="Genomic_DNA"/>
</dbReference>
<comment type="caution">
    <text evidence="1">The sequence shown here is derived from an EMBL/GenBank/DDBJ whole genome shotgun (WGS) entry which is preliminary data.</text>
</comment>
<evidence type="ECO:0000313" key="2">
    <source>
        <dbReference type="Proteomes" id="UP000828941"/>
    </source>
</evidence>
<dbReference type="Proteomes" id="UP000828941">
    <property type="component" value="Chromosome 2"/>
</dbReference>
<keyword evidence="2" id="KW-1185">Reference proteome</keyword>
<evidence type="ECO:0000313" key="1">
    <source>
        <dbReference type="EMBL" id="KAI4353969.1"/>
    </source>
</evidence>
<organism evidence="1 2">
    <name type="scientific">Bauhinia variegata</name>
    <name type="common">Purple orchid tree</name>
    <name type="synonym">Phanera variegata</name>
    <dbReference type="NCBI Taxonomy" id="167791"/>
    <lineage>
        <taxon>Eukaryota</taxon>
        <taxon>Viridiplantae</taxon>
        <taxon>Streptophyta</taxon>
        <taxon>Embryophyta</taxon>
        <taxon>Tracheophyta</taxon>
        <taxon>Spermatophyta</taxon>
        <taxon>Magnoliopsida</taxon>
        <taxon>eudicotyledons</taxon>
        <taxon>Gunneridae</taxon>
        <taxon>Pentapetalae</taxon>
        <taxon>rosids</taxon>
        <taxon>fabids</taxon>
        <taxon>Fabales</taxon>
        <taxon>Fabaceae</taxon>
        <taxon>Cercidoideae</taxon>
        <taxon>Cercideae</taxon>
        <taxon>Bauhiniinae</taxon>
        <taxon>Bauhinia</taxon>
    </lineage>
</organism>